<name>A0AAD4MVS7_9BILA</name>
<evidence type="ECO:0000313" key="2">
    <source>
        <dbReference type="Proteomes" id="UP001201812"/>
    </source>
</evidence>
<accession>A0AAD4MVS7</accession>
<dbReference type="Proteomes" id="UP001201812">
    <property type="component" value="Unassembled WGS sequence"/>
</dbReference>
<comment type="caution">
    <text evidence="1">The sequence shown here is derived from an EMBL/GenBank/DDBJ whole genome shotgun (WGS) entry which is preliminary data.</text>
</comment>
<keyword evidence="2" id="KW-1185">Reference proteome</keyword>
<organism evidence="1 2">
    <name type="scientific">Ditylenchus destructor</name>
    <dbReference type="NCBI Taxonomy" id="166010"/>
    <lineage>
        <taxon>Eukaryota</taxon>
        <taxon>Metazoa</taxon>
        <taxon>Ecdysozoa</taxon>
        <taxon>Nematoda</taxon>
        <taxon>Chromadorea</taxon>
        <taxon>Rhabditida</taxon>
        <taxon>Tylenchina</taxon>
        <taxon>Tylenchomorpha</taxon>
        <taxon>Sphaerularioidea</taxon>
        <taxon>Anguinidae</taxon>
        <taxon>Anguininae</taxon>
        <taxon>Ditylenchus</taxon>
    </lineage>
</organism>
<protein>
    <submittedName>
        <fullName evidence="1">Uncharacterized protein</fullName>
    </submittedName>
</protein>
<evidence type="ECO:0000313" key="1">
    <source>
        <dbReference type="EMBL" id="KAI1703000.1"/>
    </source>
</evidence>
<reference evidence="1" key="1">
    <citation type="submission" date="2022-01" db="EMBL/GenBank/DDBJ databases">
        <title>Genome Sequence Resource for Two Populations of Ditylenchus destructor, the Migratory Endoparasitic Phytonematode.</title>
        <authorList>
            <person name="Zhang H."/>
            <person name="Lin R."/>
            <person name="Xie B."/>
        </authorList>
    </citation>
    <scope>NUCLEOTIDE SEQUENCE</scope>
    <source>
        <strain evidence="1">BazhouSP</strain>
    </source>
</reference>
<sequence>MLLFEQFRIQSNIERCTIISDDSSLGMMNATIATMSNADSATFLSSLILFFGGTLFVSHGCRVDGIFIYDALMLA</sequence>
<dbReference type="EMBL" id="JAKKPZ010000089">
    <property type="protein sequence ID" value="KAI1703000.1"/>
    <property type="molecule type" value="Genomic_DNA"/>
</dbReference>
<dbReference type="AlphaFoldDB" id="A0AAD4MVS7"/>
<gene>
    <name evidence="1" type="ORF">DdX_15153</name>
</gene>
<proteinExistence type="predicted"/>